<evidence type="ECO:0000313" key="2">
    <source>
        <dbReference type="EMBL" id="WNM19285.1"/>
    </source>
</evidence>
<keyword evidence="4" id="KW-1185">Reference proteome</keyword>
<feature type="transmembrane region" description="Helical" evidence="1">
    <location>
        <begin position="159"/>
        <end position="177"/>
    </location>
</feature>
<evidence type="ECO:0000313" key="4">
    <source>
        <dbReference type="Proteomes" id="UP001304515"/>
    </source>
</evidence>
<evidence type="ECO:0000313" key="3">
    <source>
        <dbReference type="EMBL" id="WNM20674.1"/>
    </source>
</evidence>
<name>A0AA96EYP1_9FLAO</name>
<protein>
    <recommendedName>
        <fullName evidence="5">Lipoprotein</fullName>
    </recommendedName>
</protein>
<dbReference type="RefSeq" id="WP_313324094.1">
    <property type="nucleotide sequence ID" value="NZ_CP134878.1"/>
</dbReference>
<evidence type="ECO:0000256" key="1">
    <source>
        <dbReference type="SAM" id="Phobius"/>
    </source>
</evidence>
<reference evidence="2 4" key="1">
    <citation type="submission" date="2023-09" db="EMBL/GenBank/DDBJ databases">
        <title>Flavobacterium sp. a novel bacteria isolate from Pepper rhizosphere.</title>
        <authorList>
            <person name="Peng Y."/>
            <person name="Lee J."/>
        </authorList>
    </citation>
    <scope>NUCLEOTIDE SEQUENCE</scope>
    <source>
        <strain evidence="2">PMR2A8</strain>
        <strain evidence="3 4">PMTSA4</strain>
    </source>
</reference>
<dbReference type="PROSITE" id="PS51257">
    <property type="entry name" value="PROKAR_LIPOPROTEIN"/>
    <property type="match status" value="1"/>
</dbReference>
<proteinExistence type="predicted"/>
<gene>
    <name evidence="3" type="ORF">RN605_08220</name>
    <name evidence="2" type="ORF">RN608_01050</name>
</gene>
<dbReference type="EMBL" id="CP134890">
    <property type="protein sequence ID" value="WNM20674.1"/>
    <property type="molecule type" value="Genomic_DNA"/>
</dbReference>
<dbReference type="KEGG" id="fcj:RN605_08220"/>
<accession>A0AA96EYF5</accession>
<dbReference type="Proteomes" id="UP001304515">
    <property type="component" value="Chromosome"/>
</dbReference>
<organism evidence="2">
    <name type="scientific">Flavobacterium capsici</name>
    <dbReference type="NCBI Taxonomy" id="3075618"/>
    <lineage>
        <taxon>Bacteria</taxon>
        <taxon>Pseudomonadati</taxon>
        <taxon>Bacteroidota</taxon>
        <taxon>Flavobacteriia</taxon>
        <taxon>Flavobacteriales</taxon>
        <taxon>Flavobacteriaceae</taxon>
        <taxon>Flavobacterium</taxon>
    </lineage>
</organism>
<keyword evidence="1" id="KW-0812">Transmembrane</keyword>
<sequence length="181" mass="21005">MKLKYKFLIVWFLFLAILLVFSCGPKKTVVETKNTTTNTTNSSNDTTTTKVTKRPELELQVDKPIPDIKTGVSKNCDSICNQEKEKIFESLNGKLKQGKNEISFYYNKYTKTLTAYSKLQEAYDSIVISKSKKDVSTKTTIETIKPVLIEKPLTQEQKFNLWVGRLFWLFLLIFIIWKIKK</sequence>
<evidence type="ECO:0008006" key="5">
    <source>
        <dbReference type="Google" id="ProtNLM"/>
    </source>
</evidence>
<keyword evidence="1" id="KW-1133">Transmembrane helix</keyword>
<accession>A0AA96EYP1</accession>
<dbReference type="EMBL" id="CP134878">
    <property type="protein sequence ID" value="WNM19285.1"/>
    <property type="molecule type" value="Genomic_DNA"/>
</dbReference>
<keyword evidence="1" id="KW-0472">Membrane</keyword>
<dbReference type="AlphaFoldDB" id="A0AA96EYP1"/>